<reference evidence="6" key="1">
    <citation type="submission" date="2024-02" db="EMBL/GenBank/DDBJ databases">
        <authorList>
            <consortium name="ELIXIR-Norway"/>
            <consortium name="Elixir Norway"/>
        </authorList>
    </citation>
    <scope>NUCLEOTIDE SEQUENCE</scope>
</reference>
<comment type="caution">
    <text evidence="6">The sequence shown here is derived from an EMBL/GenBank/DDBJ whole genome shotgun (WGS) entry which is preliminary data.</text>
</comment>
<evidence type="ECO:0000256" key="1">
    <source>
        <dbReference type="ARBA" id="ARBA00009913"/>
    </source>
</evidence>
<evidence type="ECO:0000313" key="7">
    <source>
        <dbReference type="Proteomes" id="UP001497444"/>
    </source>
</evidence>
<evidence type="ECO:0000313" key="6">
    <source>
        <dbReference type="EMBL" id="CAK9254186.1"/>
    </source>
</evidence>
<dbReference type="InterPro" id="IPR006119">
    <property type="entry name" value="Resolv_N"/>
</dbReference>
<organism evidence="6 7">
    <name type="scientific">Sphagnum jensenii</name>
    <dbReference type="NCBI Taxonomy" id="128206"/>
    <lineage>
        <taxon>Eukaryota</taxon>
        <taxon>Viridiplantae</taxon>
        <taxon>Streptophyta</taxon>
        <taxon>Embryophyta</taxon>
        <taxon>Bryophyta</taxon>
        <taxon>Sphagnophytina</taxon>
        <taxon>Sphagnopsida</taxon>
        <taxon>Sphagnales</taxon>
        <taxon>Sphagnaceae</taxon>
        <taxon>Sphagnum</taxon>
    </lineage>
</organism>
<dbReference type="SMART" id="SM00857">
    <property type="entry name" value="Resolvase"/>
    <property type="match status" value="1"/>
</dbReference>
<dbReference type="PANTHER" id="PTHR30461">
    <property type="entry name" value="DNA-INVERTASE FROM LAMBDOID PROPHAGE"/>
    <property type="match status" value="1"/>
</dbReference>
<name>A0ABP0VJY5_9BRYO</name>
<evidence type="ECO:0000259" key="5">
    <source>
        <dbReference type="PROSITE" id="PS51736"/>
    </source>
</evidence>
<accession>A0ABP0VJY5</accession>
<keyword evidence="7" id="KW-1185">Reference proteome</keyword>
<proteinExistence type="inferred from homology"/>
<evidence type="ECO:0000256" key="2">
    <source>
        <dbReference type="ARBA" id="ARBA00022908"/>
    </source>
</evidence>
<evidence type="ECO:0000256" key="3">
    <source>
        <dbReference type="ARBA" id="ARBA00023125"/>
    </source>
</evidence>
<evidence type="ECO:0000256" key="4">
    <source>
        <dbReference type="ARBA" id="ARBA00023172"/>
    </source>
</evidence>
<dbReference type="InterPro" id="IPR009057">
    <property type="entry name" value="Homeodomain-like_sf"/>
</dbReference>
<dbReference type="PROSITE" id="PS00398">
    <property type="entry name" value="RECOMBINASES_2"/>
    <property type="match status" value="1"/>
</dbReference>
<feature type="domain" description="Resolvase/invertase-type recombinase catalytic" evidence="5">
    <location>
        <begin position="1"/>
        <end position="113"/>
    </location>
</feature>
<dbReference type="EMBL" id="CAXAQS010000994">
    <property type="protein sequence ID" value="CAK9254186.1"/>
    <property type="molecule type" value="Genomic_DNA"/>
</dbReference>
<keyword evidence="3" id="KW-0238">DNA-binding</keyword>
<dbReference type="Proteomes" id="UP001497444">
    <property type="component" value="Unassembled WGS sequence"/>
</dbReference>
<dbReference type="SUPFAM" id="SSF53041">
    <property type="entry name" value="Resolvase-like"/>
    <property type="match status" value="1"/>
</dbReference>
<keyword evidence="2" id="KW-0229">DNA integration</keyword>
<gene>
    <name evidence="6" type="ORF">CSSPJE1EN1_LOCUS29564</name>
</gene>
<protein>
    <recommendedName>
        <fullName evidence="5">Resolvase/invertase-type recombinase catalytic domain-containing protein</fullName>
    </recommendedName>
</protein>
<sequence length="177" mass="20404">MHLDKIFTDKASGKDLNRPAFEELLDYIREGDTLLVHSMDRLARNLEHLRQIVRELTAKGVKVQFVKERLTFTGEDSPMATLLLSVMGAVAEFERSLIGERQREGVAIAKEKGLYKGRKKALNETQIRELQERVAQGEKKAILARAFNIRRETIYQYLKGLEFPQFVIYSTVNLIYC</sequence>
<dbReference type="CDD" id="cd03768">
    <property type="entry name" value="SR_ResInv"/>
    <property type="match status" value="1"/>
</dbReference>
<dbReference type="Gene3D" id="1.10.10.60">
    <property type="entry name" value="Homeodomain-like"/>
    <property type="match status" value="1"/>
</dbReference>
<dbReference type="Gene3D" id="3.40.50.1390">
    <property type="entry name" value="Resolvase, N-terminal catalytic domain"/>
    <property type="match status" value="1"/>
</dbReference>
<dbReference type="CDD" id="cd00569">
    <property type="entry name" value="HTH_Hin_like"/>
    <property type="match status" value="1"/>
</dbReference>
<dbReference type="InterPro" id="IPR006120">
    <property type="entry name" value="Resolvase_HTH_dom"/>
</dbReference>
<dbReference type="InterPro" id="IPR006118">
    <property type="entry name" value="Recombinase_CS"/>
</dbReference>
<dbReference type="Pfam" id="PF00239">
    <property type="entry name" value="Resolvase"/>
    <property type="match status" value="1"/>
</dbReference>
<dbReference type="InterPro" id="IPR036162">
    <property type="entry name" value="Resolvase-like_N_sf"/>
</dbReference>
<keyword evidence="4" id="KW-0233">DNA recombination</keyword>
<comment type="similarity">
    <text evidence="1">Belongs to the site-specific recombinase resolvase family.</text>
</comment>
<dbReference type="InterPro" id="IPR050639">
    <property type="entry name" value="SSR_resolvase"/>
</dbReference>
<dbReference type="PROSITE" id="PS51736">
    <property type="entry name" value="RECOMBINASES_3"/>
    <property type="match status" value="1"/>
</dbReference>
<dbReference type="SUPFAM" id="SSF46689">
    <property type="entry name" value="Homeodomain-like"/>
    <property type="match status" value="1"/>
</dbReference>
<dbReference type="Pfam" id="PF02796">
    <property type="entry name" value="HTH_7"/>
    <property type="match status" value="1"/>
</dbReference>
<dbReference type="PANTHER" id="PTHR30461:SF26">
    <property type="entry name" value="RESOLVASE HOMOLOG YNEB"/>
    <property type="match status" value="1"/>
</dbReference>